<dbReference type="Pfam" id="PF16344">
    <property type="entry name" value="FecR_C"/>
    <property type="match status" value="1"/>
</dbReference>
<dbReference type="InterPro" id="IPR032508">
    <property type="entry name" value="FecR_C"/>
</dbReference>
<keyword evidence="1" id="KW-0812">Transmembrane</keyword>
<keyword evidence="1" id="KW-1133">Transmembrane helix</keyword>
<evidence type="ECO:0000313" key="5">
    <source>
        <dbReference type="Proteomes" id="UP000293874"/>
    </source>
</evidence>
<dbReference type="InterPro" id="IPR006860">
    <property type="entry name" value="FecR"/>
</dbReference>
<dbReference type="Gene3D" id="2.60.120.1440">
    <property type="match status" value="1"/>
</dbReference>
<protein>
    <submittedName>
        <fullName evidence="4">FecR family protein</fullName>
    </submittedName>
</protein>
<dbReference type="InterPro" id="IPR012373">
    <property type="entry name" value="Ferrdict_sens_TM"/>
</dbReference>
<evidence type="ECO:0000259" key="3">
    <source>
        <dbReference type="Pfam" id="PF16344"/>
    </source>
</evidence>
<dbReference type="Gene3D" id="3.55.50.30">
    <property type="match status" value="1"/>
</dbReference>
<feature type="transmembrane region" description="Helical" evidence="1">
    <location>
        <begin position="94"/>
        <end position="113"/>
    </location>
</feature>
<dbReference type="AlphaFoldDB" id="A0A4Q7N2N2"/>
<dbReference type="OrthoDB" id="625980at2"/>
<keyword evidence="1" id="KW-0472">Membrane</keyword>
<evidence type="ECO:0000256" key="1">
    <source>
        <dbReference type="SAM" id="Phobius"/>
    </source>
</evidence>
<accession>A0A4Q7N2N2</accession>
<dbReference type="FunFam" id="2.60.120.1440:FF:000001">
    <property type="entry name" value="Putative anti-sigma factor"/>
    <property type="match status" value="1"/>
</dbReference>
<name>A0A4Q7N2N2_9BACT</name>
<keyword evidence="5" id="KW-1185">Reference proteome</keyword>
<dbReference type="EMBL" id="SGXA01000001">
    <property type="protein sequence ID" value="RZS74315.1"/>
    <property type="molecule type" value="Genomic_DNA"/>
</dbReference>
<gene>
    <name evidence="4" type="ORF">EV199_0159</name>
</gene>
<reference evidence="4 5" key="1">
    <citation type="submission" date="2019-02" db="EMBL/GenBank/DDBJ databases">
        <title>Genomic Encyclopedia of Type Strains, Phase IV (KMG-IV): sequencing the most valuable type-strain genomes for metagenomic binning, comparative biology and taxonomic classification.</title>
        <authorList>
            <person name="Goeker M."/>
        </authorList>
    </citation>
    <scope>NUCLEOTIDE SEQUENCE [LARGE SCALE GENOMIC DNA]</scope>
    <source>
        <strain evidence="4 5">DSM 18116</strain>
    </source>
</reference>
<dbReference type="Proteomes" id="UP000293874">
    <property type="component" value="Unassembled WGS sequence"/>
</dbReference>
<dbReference type="GO" id="GO:0016989">
    <property type="term" value="F:sigma factor antagonist activity"/>
    <property type="evidence" value="ECO:0007669"/>
    <property type="project" value="TreeGrafter"/>
</dbReference>
<comment type="caution">
    <text evidence="4">The sequence shown here is derived from an EMBL/GenBank/DDBJ whole genome shotgun (WGS) entry which is preliminary data.</text>
</comment>
<feature type="domain" description="FecR protein" evidence="2">
    <location>
        <begin position="186"/>
        <end position="282"/>
    </location>
</feature>
<dbReference type="RefSeq" id="WP_130538789.1">
    <property type="nucleotide sequence ID" value="NZ_CP042431.1"/>
</dbReference>
<dbReference type="PANTHER" id="PTHR30273:SF2">
    <property type="entry name" value="PROTEIN FECR"/>
    <property type="match status" value="1"/>
</dbReference>
<feature type="domain" description="Protein FecR C-terminal" evidence="3">
    <location>
        <begin position="319"/>
        <end position="385"/>
    </location>
</feature>
<dbReference type="PANTHER" id="PTHR30273">
    <property type="entry name" value="PERIPLASMIC SIGNAL SENSOR AND SIGMA FACTOR ACTIVATOR FECR-RELATED"/>
    <property type="match status" value="1"/>
</dbReference>
<sequence>MTKIEIISLLQKHANDEAFTPEEELLFAALEKDKPGMAEAIIEMLTVDERSSPYDETIWEPILSSVLSMDKIPSEAPVINRSSSARRVPFLRKWYWVAACLIGVLTVISYFWIISEKRNAATLPELVQKDIQPGKDGAVLTLADGSRVLLDTIQNGTVALQEGVTAKVVNGSLAYEGKGSNRVYNTMSTPKGRQYKLTLPDGSEVWLNAASSIRYPTIFNDKERKVELEGEAYFEVKKNAKQPFIVNARNKAEIEVLGTSFNVSAYENEKSLNTTLIEGSVKVNGAIIKPGQQARVTDMVRIINIEDTDKIMAWQRGFFNFDNASFEEVMRQLERWYDISVEYEKGIPSVEFGGEMSMNTSLNGILLALEKSRIQYKLEGNILTVLSK</sequence>
<evidence type="ECO:0000313" key="4">
    <source>
        <dbReference type="EMBL" id="RZS74315.1"/>
    </source>
</evidence>
<organism evidence="4 5">
    <name type="scientific">Pseudobacter ginsenosidimutans</name>
    <dbReference type="NCBI Taxonomy" id="661488"/>
    <lineage>
        <taxon>Bacteria</taxon>
        <taxon>Pseudomonadati</taxon>
        <taxon>Bacteroidota</taxon>
        <taxon>Chitinophagia</taxon>
        <taxon>Chitinophagales</taxon>
        <taxon>Chitinophagaceae</taxon>
        <taxon>Pseudobacter</taxon>
    </lineage>
</organism>
<dbReference type="Pfam" id="PF04773">
    <property type="entry name" value="FecR"/>
    <property type="match status" value="1"/>
</dbReference>
<evidence type="ECO:0000259" key="2">
    <source>
        <dbReference type="Pfam" id="PF04773"/>
    </source>
</evidence>
<proteinExistence type="predicted"/>